<feature type="compositionally biased region" description="Basic and acidic residues" evidence="4">
    <location>
        <begin position="204"/>
        <end position="216"/>
    </location>
</feature>
<dbReference type="PROSITE" id="PS51421">
    <property type="entry name" value="RAS"/>
    <property type="match status" value="1"/>
</dbReference>
<dbReference type="InterPro" id="IPR002048">
    <property type="entry name" value="EF_hand_dom"/>
</dbReference>
<dbReference type="Gene3D" id="3.40.50.300">
    <property type="entry name" value="P-loop containing nucleotide triphosphate hydrolases"/>
    <property type="match status" value="1"/>
</dbReference>
<gene>
    <name evidence="6" type="ORF">P879_01485</name>
</gene>
<evidence type="ECO:0000313" key="6">
    <source>
        <dbReference type="EMBL" id="KAF8568808.1"/>
    </source>
</evidence>
<dbReference type="InterPro" id="IPR001806">
    <property type="entry name" value="Small_GTPase"/>
</dbReference>
<dbReference type="SUPFAM" id="SSF52540">
    <property type="entry name" value="P-loop containing nucleoside triphosphate hydrolases"/>
    <property type="match status" value="1"/>
</dbReference>
<evidence type="ECO:0000313" key="7">
    <source>
        <dbReference type="Proteomes" id="UP000699462"/>
    </source>
</evidence>
<name>A0A8T0DP58_9TREM</name>
<dbReference type="PROSITE" id="PS50222">
    <property type="entry name" value="EF_HAND_2"/>
    <property type="match status" value="1"/>
</dbReference>
<dbReference type="NCBIfam" id="TIGR00231">
    <property type="entry name" value="small_GTP"/>
    <property type="match status" value="1"/>
</dbReference>
<comment type="caution">
    <text evidence="6">The sequence shown here is derived from an EMBL/GenBank/DDBJ whole genome shotgun (WGS) entry which is preliminary data.</text>
</comment>
<evidence type="ECO:0000256" key="3">
    <source>
        <dbReference type="ARBA" id="ARBA00023134"/>
    </source>
</evidence>
<dbReference type="PANTHER" id="PTHR47981">
    <property type="entry name" value="RAB FAMILY"/>
    <property type="match status" value="1"/>
</dbReference>
<evidence type="ECO:0000256" key="2">
    <source>
        <dbReference type="ARBA" id="ARBA00022741"/>
    </source>
</evidence>
<keyword evidence="7" id="KW-1185">Reference proteome</keyword>
<evidence type="ECO:0000256" key="1">
    <source>
        <dbReference type="ARBA" id="ARBA00006270"/>
    </source>
</evidence>
<dbReference type="GO" id="GO:0005509">
    <property type="term" value="F:calcium ion binding"/>
    <property type="evidence" value="ECO:0007669"/>
    <property type="project" value="InterPro"/>
</dbReference>
<accession>A0A8T0DP58</accession>
<dbReference type="SMART" id="SM00173">
    <property type="entry name" value="RAS"/>
    <property type="match status" value="1"/>
</dbReference>
<dbReference type="OrthoDB" id="6244375at2759"/>
<feature type="region of interest" description="Disordered" evidence="4">
    <location>
        <begin position="204"/>
        <end position="223"/>
    </location>
</feature>
<reference evidence="6 7" key="1">
    <citation type="submission" date="2019-07" db="EMBL/GenBank/DDBJ databases">
        <title>Annotation for the trematode Paragonimus westermani.</title>
        <authorList>
            <person name="Choi Y.-J."/>
        </authorList>
    </citation>
    <scope>NUCLEOTIDE SEQUENCE [LARGE SCALE GENOMIC DNA]</scope>
    <source>
        <strain evidence="6">180907_Pwestermani</strain>
    </source>
</reference>
<dbReference type="PRINTS" id="PR00449">
    <property type="entry name" value="RASTRNSFRMNG"/>
</dbReference>
<dbReference type="PANTHER" id="PTHR47981:SF20">
    <property type="entry name" value="RAS-RELATED PROTEIN RAB-7A"/>
    <property type="match status" value="1"/>
</dbReference>
<dbReference type="EMBL" id="JTDF01002413">
    <property type="protein sequence ID" value="KAF8568808.1"/>
    <property type="molecule type" value="Genomic_DNA"/>
</dbReference>
<dbReference type="SUPFAM" id="SSF47473">
    <property type="entry name" value="EF-hand"/>
    <property type="match status" value="1"/>
</dbReference>
<dbReference type="InterPro" id="IPR027417">
    <property type="entry name" value="P-loop_NTPase"/>
</dbReference>
<dbReference type="Proteomes" id="UP000699462">
    <property type="component" value="Unassembled WGS sequence"/>
</dbReference>
<protein>
    <recommendedName>
        <fullName evidence="5">EF-hand domain-containing protein</fullName>
    </recommendedName>
</protein>
<dbReference type="GO" id="GO:0005525">
    <property type="term" value="F:GTP binding"/>
    <property type="evidence" value="ECO:0007669"/>
    <property type="project" value="UniProtKB-KW"/>
</dbReference>
<sequence length="656" mass="74995">MKEEDISWEIVQQATDLFYSCGPLEDKQNGTLYLPISDLSKGRLTDSNVLANLNVKDLETTFRLLDVNGDERLTLEEFIDGFGQFLTDAQCTQTAKVIQKRRSLEEKAKNQEIIEEATRARQNSVVSLEILQELLSSTFYNTIQSVLPKTAVEFDALINQASKEIDAIQKSMQQLQYKLENHTENYHRALEQAYSELDEKLAQEEETHNLRTEQRSKQVNMEGQQNLAEKLEQLTEWQQKIDEVKVKMQNIQTEKDQNEKDIACIRLENDELLESIDELEQALDESKQTVEQLQTAAKLEHIKREKVDVSTCEQIQIECEELMQKLDSLRELNRQLRDERDEALHEHRTLEGMNRGSLLDEVNEVFGREEALLKGSAEKDVVTCQGSTTEECTTKTRETGTSIQFSDDTDCEYDQPWINSIKTGILSSNGHQVERMAFHQTRIHKQQIYEALEDDVFEPTEKPDENLTMESSTDFKETTTTTFKVFVLGHSGVGKTAIIDQLCNLSAMVGKQQIGITSLFASCFTVDGRQTTLQLWDMPGDERYYATNQPFWRRADGIIFVFDMNSMSDFNKLNKQFVKFGRFLKQIKTPWLDTVNLLLGNKSDLAETEASSTVKLAVPKSSAESFAKSVEASYFAVSAKSGQNLQPAIEDMIRYI</sequence>
<evidence type="ECO:0000256" key="4">
    <source>
        <dbReference type="SAM" id="MobiDB-lite"/>
    </source>
</evidence>
<organism evidence="6 7">
    <name type="scientific">Paragonimus westermani</name>
    <dbReference type="NCBI Taxonomy" id="34504"/>
    <lineage>
        <taxon>Eukaryota</taxon>
        <taxon>Metazoa</taxon>
        <taxon>Spiralia</taxon>
        <taxon>Lophotrochozoa</taxon>
        <taxon>Platyhelminthes</taxon>
        <taxon>Trematoda</taxon>
        <taxon>Digenea</taxon>
        <taxon>Plagiorchiida</taxon>
        <taxon>Troglotremata</taxon>
        <taxon>Troglotrematidae</taxon>
        <taxon>Paragonimus</taxon>
    </lineage>
</organism>
<keyword evidence="3" id="KW-0342">GTP-binding</keyword>
<comment type="similarity">
    <text evidence="1">Belongs to the small GTPase superfamily. Rab family.</text>
</comment>
<keyword evidence="2" id="KW-0547">Nucleotide-binding</keyword>
<dbReference type="CDD" id="cd00154">
    <property type="entry name" value="Rab"/>
    <property type="match status" value="1"/>
</dbReference>
<dbReference type="InterPro" id="IPR011992">
    <property type="entry name" value="EF-hand-dom_pair"/>
</dbReference>
<evidence type="ECO:0000259" key="5">
    <source>
        <dbReference type="PROSITE" id="PS50222"/>
    </source>
</evidence>
<dbReference type="GO" id="GO:0003924">
    <property type="term" value="F:GTPase activity"/>
    <property type="evidence" value="ECO:0007669"/>
    <property type="project" value="InterPro"/>
</dbReference>
<dbReference type="Pfam" id="PF00071">
    <property type="entry name" value="Ras"/>
    <property type="match status" value="1"/>
</dbReference>
<proteinExistence type="inferred from homology"/>
<dbReference type="SMART" id="SM00175">
    <property type="entry name" value="RAB"/>
    <property type="match status" value="1"/>
</dbReference>
<dbReference type="AlphaFoldDB" id="A0A8T0DP58"/>
<dbReference type="PROSITE" id="PS51419">
    <property type="entry name" value="RAB"/>
    <property type="match status" value="1"/>
</dbReference>
<dbReference type="InterPro" id="IPR005225">
    <property type="entry name" value="Small_GTP-bd"/>
</dbReference>
<feature type="domain" description="EF-hand" evidence="5">
    <location>
        <begin position="53"/>
        <end position="88"/>
    </location>
</feature>